<evidence type="ECO:0000256" key="16">
    <source>
        <dbReference type="SAM" id="MobiDB-lite"/>
    </source>
</evidence>
<dbReference type="OrthoDB" id="206088at2759"/>
<dbReference type="Gene3D" id="2.40.50.140">
    <property type="entry name" value="Nucleic acid-binding proteins"/>
    <property type="match status" value="1"/>
</dbReference>
<organism evidence="18 19">
    <name type="scientific">Klebsormidium nitens</name>
    <name type="common">Green alga</name>
    <name type="synonym">Ulothrix nitens</name>
    <dbReference type="NCBI Taxonomy" id="105231"/>
    <lineage>
        <taxon>Eukaryota</taxon>
        <taxon>Viridiplantae</taxon>
        <taxon>Streptophyta</taxon>
        <taxon>Klebsormidiophyceae</taxon>
        <taxon>Klebsormidiales</taxon>
        <taxon>Klebsormidiaceae</taxon>
        <taxon>Klebsormidium</taxon>
    </lineage>
</organism>
<evidence type="ECO:0000256" key="6">
    <source>
        <dbReference type="ARBA" id="ARBA00022741"/>
    </source>
</evidence>
<evidence type="ECO:0000256" key="15">
    <source>
        <dbReference type="RuleBase" id="RU004196"/>
    </source>
</evidence>
<dbReference type="InterPro" id="IPR012308">
    <property type="entry name" value="DNA_ligase_ATP-dep_N"/>
</dbReference>
<keyword evidence="3 14" id="KW-0436">Ligase</keyword>
<keyword evidence="19" id="KW-1185">Reference proteome</keyword>
<feature type="compositionally biased region" description="Basic and acidic residues" evidence="16">
    <location>
        <begin position="222"/>
        <end position="234"/>
    </location>
</feature>
<dbReference type="GO" id="GO:0006310">
    <property type="term" value="P:DNA recombination"/>
    <property type="evidence" value="ECO:0007669"/>
    <property type="project" value="UniProtKB-KW"/>
</dbReference>
<dbReference type="PROSITE" id="PS50160">
    <property type="entry name" value="DNA_LIGASE_A3"/>
    <property type="match status" value="1"/>
</dbReference>
<evidence type="ECO:0000256" key="5">
    <source>
        <dbReference type="ARBA" id="ARBA00022705"/>
    </source>
</evidence>
<dbReference type="InterPro" id="IPR016059">
    <property type="entry name" value="DNA_ligase_ATP-dep_CS"/>
</dbReference>
<feature type="compositionally biased region" description="Basic and acidic residues" evidence="16">
    <location>
        <begin position="144"/>
        <end position="162"/>
    </location>
</feature>
<reference evidence="18 19" key="1">
    <citation type="journal article" date="2014" name="Nat. Commun.">
        <title>Klebsormidium flaccidum genome reveals primary factors for plant terrestrial adaptation.</title>
        <authorList>
            <person name="Hori K."/>
            <person name="Maruyama F."/>
            <person name="Fujisawa T."/>
            <person name="Togashi T."/>
            <person name="Yamamoto N."/>
            <person name="Seo M."/>
            <person name="Sato S."/>
            <person name="Yamada T."/>
            <person name="Mori H."/>
            <person name="Tajima N."/>
            <person name="Moriyama T."/>
            <person name="Ikeuchi M."/>
            <person name="Watanabe M."/>
            <person name="Wada H."/>
            <person name="Kobayashi K."/>
            <person name="Saito M."/>
            <person name="Masuda T."/>
            <person name="Sasaki-Sekimoto Y."/>
            <person name="Mashiguchi K."/>
            <person name="Awai K."/>
            <person name="Shimojima M."/>
            <person name="Masuda S."/>
            <person name="Iwai M."/>
            <person name="Nobusawa T."/>
            <person name="Narise T."/>
            <person name="Kondo S."/>
            <person name="Saito H."/>
            <person name="Sato R."/>
            <person name="Murakawa M."/>
            <person name="Ihara Y."/>
            <person name="Oshima-Yamada Y."/>
            <person name="Ohtaka K."/>
            <person name="Satoh M."/>
            <person name="Sonobe K."/>
            <person name="Ishii M."/>
            <person name="Ohtani R."/>
            <person name="Kanamori-Sato M."/>
            <person name="Honoki R."/>
            <person name="Miyazaki D."/>
            <person name="Mochizuki H."/>
            <person name="Umetsu J."/>
            <person name="Higashi K."/>
            <person name="Shibata D."/>
            <person name="Kamiya Y."/>
            <person name="Sato N."/>
            <person name="Nakamura Y."/>
            <person name="Tabata S."/>
            <person name="Ida S."/>
            <person name="Kurokawa K."/>
            <person name="Ohta H."/>
        </authorList>
    </citation>
    <scope>NUCLEOTIDE SEQUENCE [LARGE SCALE GENOMIC DNA]</scope>
    <source>
        <strain evidence="18 19">NIES-2285</strain>
    </source>
</reference>
<dbReference type="FunFam" id="1.10.3260.10:FF:000001">
    <property type="entry name" value="DNA ligase"/>
    <property type="match status" value="1"/>
</dbReference>
<dbReference type="NCBIfam" id="TIGR00574">
    <property type="entry name" value="dnl1"/>
    <property type="match status" value="1"/>
</dbReference>
<dbReference type="GO" id="GO:0003677">
    <property type="term" value="F:DNA binding"/>
    <property type="evidence" value="ECO:0007669"/>
    <property type="project" value="InterPro"/>
</dbReference>
<evidence type="ECO:0000259" key="17">
    <source>
        <dbReference type="PROSITE" id="PS50160"/>
    </source>
</evidence>
<keyword evidence="7 14" id="KW-0227">DNA damage</keyword>
<keyword evidence="10 14" id="KW-0234">DNA repair</keyword>
<keyword evidence="5" id="KW-0235">DNA replication</keyword>
<dbReference type="Gene3D" id="3.30.470.30">
    <property type="entry name" value="DNA ligase/mRNA capping enzyme"/>
    <property type="match status" value="1"/>
</dbReference>
<dbReference type="STRING" id="105231.A0A1Y1IBU8"/>
<evidence type="ECO:0000256" key="1">
    <source>
        <dbReference type="ARBA" id="ARBA00004123"/>
    </source>
</evidence>
<comment type="subcellular location">
    <subcellularLocation>
        <location evidence="1">Nucleus</location>
    </subcellularLocation>
</comment>
<keyword evidence="12" id="KW-0131">Cell cycle</keyword>
<evidence type="ECO:0000256" key="11">
    <source>
        <dbReference type="ARBA" id="ARBA00023242"/>
    </source>
</evidence>
<dbReference type="Proteomes" id="UP000054558">
    <property type="component" value="Unassembled WGS sequence"/>
</dbReference>
<proteinExistence type="inferred from homology"/>
<dbReference type="InterPro" id="IPR036599">
    <property type="entry name" value="DNA_ligase_N_sf"/>
</dbReference>
<keyword evidence="11" id="KW-0539">Nucleus</keyword>
<dbReference type="GO" id="GO:0051301">
    <property type="term" value="P:cell division"/>
    <property type="evidence" value="ECO:0007669"/>
    <property type="project" value="UniProtKB-KW"/>
</dbReference>
<evidence type="ECO:0000256" key="13">
    <source>
        <dbReference type="ARBA" id="ARBA00034003"/>
    </source>
</evidence>
<dbReference type="GO" id="GO:0006281">
    <property type="term" value="P:DNA repair"/>
    <property type="evidence" value="ECO:0007669"/>
    <property type="project" value="UniProtKB-KW"/>
</dbReference>
<dbReference type="InterPro" id="IPR012310">
    <property type="entry name" value="DNA_ligase_ATP-dep_cent"/>
</dbReference>
<dbReference type="Gene3D" id="3.30.1490.70">
    <property type="match status" value="1"/>
</dbReference>
<evidence type="ECO:0000256" key="9">
    <source>
        <dbReference type="ARBA" id="ARBA00023172"/>
    </source>
</evidence>
<dbReference type="InterPro" id="IPR000977">
    <property type="entry name" value="DNA_ligase_ATP-dep"/>
</dbReference>
<feature type="region of interest" description="Disordered" evidence="16">
    <location>
        <begin position="97"/>
        <end position="287"/>
    </location>
</feature>
<keyword evidence="4" id="KW-0132">Cell division</keyword>
<evidence type="ECO:0000256" key="12">
    <source>
        <dbReference type="ARBA" id="ARBA00023306"/>
    </source>
</evidence>
<dbReference type="GO" id="GO:0071897">
    <property type="term" value="P:DNA biosynthetic process"/>
    <property type="evidence" value="ECO:0007669"/>
    <property type="project" value="InterPro"/>
</dbReference>
<dbReference type="Pfam" id="PF01068">
    <property type="entry name" value="DNA_ligase_A_M"/>
    <property type="match status" value="1"/>
</dbReference>
<dbReference type="InterPro" id="IPR012340">
    <property type="entry name" value="NA-bd_OB-fold"/>
</dbReference>
<feature type="domain" description="ATP-dependent DNA ligase family profile" evidence="17">
    <location>
        <begin position="706"/>
        <end position="842"/>
    </location>
</feature>
<keyword evidence="8 14" id="KW-0067">ATP-binding</keyword>
<sequence>MKEDKEAVPIPAAKGRQTSIASFFGAKPGHKAKAAEKATAPGVAAKDVVQPEIQGENVEKKKRVRNETKRALEKALGVVAPISEAVVKAADAVEAVAAPPDDRHDPEAVANSDHVAGMKKAPEEGVLGEEEAAPKAKRRRRLVKASDAEEVKKVPLEGRAEEEVNESFETEAAGAAVEPTPAADEQAMEEDTLGKGAEQAGKDSTQHVRSFFTRKAPKRASPKKEVGTERQEGKAEDDEAGKGTAKGALKKGKAEAFEGVQAVIPAAEVSEREKSPSPEEVEDEDLGETLLVTEAALEQEEEAAPSKAAKKKAGPKAKAKPKAKGAPGIGDGLTALATKHASYDPLKAATWKPGERVPFLFLAQALDAISNESGRLAMTELLCNVFRTVIATSPGDLLPVVYLVANKVAPAHEGVELGIGEATLVKALAEATGRKEAQIKIDMKKAGDLGIVAQASRTTQRTMFPSAALTCGKVLDEFRFIAKESGTASQDKKRARIKALLVAARECEPLYLMRQLGGKMRIGLAEQTVISALGQAVVLSEDPPVPPKDLPARLDEAGKIMKKVYSECPSFDEIVPALLEVGVKRLPEVCHFKLGVPVKPMLAKPTKGVTEVLDKFQDRLFTCEYKYDGERAQVHGFEDGSIFVYSRSAENVTERYPDIRDSIAKYVKPETKSFVIDCEAVAYDRVKDKILPFQVLSTRARKQVQTADIKVQLCLYAFDLLYLNGEALIEEQLRERREKLFGAFEEVKGEFQFAKTITSRELEEMQQFLNDAVDHSCEGLIVKTLTEEATYEPSQRSNHWLKLKKDYMDTVGDTIDLVPIGAFYGGGKRAGVYGAYLLACHDEENDEYQAISKIGTGFSDVMLTERFNALKDHVIDAPKPYYQVDETFAKKVDVWFEPHEVWEVKAADLSISPHYRAAAGVVDPSKGISVRFPRFIRLREDKKPESATSSEQIAEMYRSQKINHVGQAGDEDD</sequence>
<keyword evidence="6 14" id="KW-0547">Nucleotide-binding</keyword>
<dbReference type="OMA" id="WIKYKRD"/>
<dbReference type="InterPro" id="IPR050191">
    <property type="entry name" value="ATP-dep_DNA_ligase"/>
</dbReference>
<dbReference type="SUPFAM" id="SSF50249">
    <property type="entry name" value="Nucleic acid-binding proteins"/>
    <property type="match status" value="1"/>
</dbReference>
<feature type="compositionally biased region" description="Basic residues" evidence="16">
    <location>
        <begin position="308"/>
        <end position="323"/>
    </location>
</feature>
<dbReference type="GO" id="GO:0005524">
    <property type="term" value="F:ATP binding"/>
    <property type="evidence" value="ECO:0007669"/>
    <property type="project" value="UniProtKB-KW"/>
</dbReference>
<dbReference type="SUPFAM" id="SSF56091">
    <property type="entry name" value="DNA ligase/mRNA capping enzyme, catalytic domain"/>
    <property type="match status" value="1"/>
</dbReference>
<dbReference type="EMBL" id="DF237191">
    <property type="protein sequence ID" value="GAQ85568.1"/>
    <property type="molecule type" value="Genomic_DNA"/>
</dbReference>
<accession>A0A1Y1IBU8</accession>
<feature type="compositionally biased region" description="Low complexity" evidence="16">
    <location>
        <begin position="170"/>
        <end position="183"/>
    </location>
</feature>
<dbReference type="FunFam" id="3.30.470.30:FF:000016">
    <property type="entry name" value="DNA ligase"/>
    <property type="match status" value="1"/>
</dbReference>
<evidence type="ECO:0000256" key="14">
    <source>
        <dbReference type="RuleBase" id="RU000617"/>
    </source>
</evidence>
<dbReference type="PROSITE" id="PS00333">
    <property type="entry name" value="DNA_LIGASE_A2"/>
    <property type="match status" value="1"/>
</dbReference>
<dbReference type="Pfam" id="PF04675">
    <property type="entry name" value="DNA_ligase_A_N"/>
    <property type="match status" value="1"/>
</dbReference>
<gene>
    <name evidence="18" type="ORF">KFL_002420010</name>
</gene>
<evidence type="ECO:0000256" key="10">
    <source>
        <dbReference type="ARBA" id="ARBA00023204"/>
    </source>
</evidence>
<dbReference type="GO" id="GO:0003910">
    <property type="term" value="F:DNA ligase (ATP) activity"/>
    <property type="evidence" value="ECO:0000318"/>
    <property type="project" value="GO_Central"/>
</dbReference>
<dbReference type="PANTHER" id="PTHR45674">
    <property type="entry name" value="DNA LIGASE 1/3 FAMILY MEMBER"/>
    <property type="match status" value="1"/>
</dbReference>
<dbReference type="CDD" id="cd07900">
    <property type="entry name" value="Adenylation_DNA_ligase_I_Euk"/>
    <property type="match status" value="1"/>
</dbReference>
<dbReference type="InterPro" id="IPR012309">
    <property type="entry name" value="DNA_ligase_ATP-dep_C"/>
</dbReference>
<evidence type="ECO:0000256" key="2">
    <source>
        <dbReference type="ARBA" id="ARBA00007572"/>
    </source>
</evidence>
<protein>
    <recommendedName>
        <fullName evidence="14">DNA ligase</fullName>
        <ecNumber evidence="14">6.5.1.1</ecNumber>
    </recommendedName>
</protein>
<name>A0A1Y1IBU8_KLENI</name>
<evidence type="ECO:0000256" key="3">
    <source>
        <dbReference type="ARBA" id="ARBA00022598"/>
    </source>
</evidence>
<evidence type="ECO:0000256" key="8">
    <source>
        <dbReference type="ARBA" id="ARBA00022840"/>
    </source>
</evidence>
<dbReference type="EC" id="6.5.1.1" evidence="14"/>
<dbReference type="GO" id="GO:0005634">
    <property type="term" value="C:nucleus"/>
    <property type="evidence" value="ECO:0000318"/>
    <property type="project" value="GO_Central"/>
</dbReference>
<keyword evidence="9 14" id="KW-0233">DNA recombination</keyword>
<dbReference type="FunFam" id="2.40.50.140:FF:000062">
    <property type="entry name" value="DNA ligase"/>
    <property type="match status" value="1"/>
</dbReference>
<dbReference type="GO" id="GO:0006273">
    <property type="term" value="P:lagging strand elongation"/>
    <property type="evidence" value="ECO:0000318"/>
    <property type="project" value="GO_Central"/>
</dbReference>
<dbReference type="CDD" id="cd07969">
    <property type="entry name" value="OBF_DNA_ligase_I"/>
    <property type="match status" value="1"/>
</dbReference>
<dbReference type="Gene3D" id="1.10.3260.10">
    <property type="entry name" value="DNA ligase, ATP-dependent, N-terminal domain"/>
    <property type="match status" value="1"/>
</dbReference>
<dbReference type="AlphaFoldDB" id="A0A1Y1IBU8"/>
<dbReference type="Pfam" id="PF04679">
    <property type="entry name" value="DNA_ligase_A_C"/>
    <property type="match status" value="1"/>
</dbReference>
<feature type="region of interest" description="Disordered" evidence="16">
    <location>
        <begin position="299"/>
        <end position="329"/>
    </location>
</feature>
<dbReference type="PANTHER" id="PTHR45674:SF4">
    <property type="entry name" value="DNA LIGASE 1"/>
    <property type="match status" value="1"/>
</dbReference>
<dbReference type="SUPFAM" id="SSF117018">
    <property type="entry name" value="ATP-dependent DNA ligase DNA-binding domain"/>
    <property type="match status" value="1"/>
</dbReference>
<evidence type="ECO:0000313" key="19">
    <source>
        <dbReference type="Proteomes" id="UP000054558"/>
    </source>
</evidence>
<comment type="similarity">
    <text evidence="2 15">Belongs to the ATP-dependent DNA ligase family.</text>
</comment>
<evidence type="ECO:0000313" key="18">
    <source>
        <dbReference type="EMBL" id="GAQ85568.1"/>
    </source>
</evidence>
<comment type="catalytic activity">
    <reaction evidence="13 14">
        <text>ATP + (deoxyribonucleotide)n-3'-hydroxyl + 5'-phospho-(deoxyribonucleotide)m = (deoxyribonucleotide)n+m + AMP + diphosphate.</text>
        <dbReference type="EC" id="6.5.1.1"/>
    </reaction>
</comment>
<dbReference type="PROSITE" id="PS00697">
    <property type="entry name" value="DNA_LIGASE_A1"/>
    <property type="match status" value="1"/>
</dbReference>
<evidence type="ECO:0000256" key="4">
    <source>
        <dbReference type="ARBA" id="ARBA00022618"/>
    </source>
</evidence>
<evidence type="ECO:0000256" key="7">
    <source>
        <dbReference type="ARBA" id="ARBA00022763"/>
    </source>
</evidence>